<dbReference type="PROSITE" id="PS50048">
    <property type="entry name" value="ZN2_CY6_FUNGAL_2"/>
    <property type="match status" value="1"/>
</dbReference>
<dbReference type="EMBL" id="JAGPNK010000021">
    <property type="protein sequence ID" value="KAH7304784.1"/>
    <property type="molecule type" value="Genomic_DNA"/>
</dbReference>
<accession>A0A8K0SF90</accession>
<dbReference type="AlphaFoldDB" id="A0A8K0SF90"/>
<dbReference type="Proteomes" id="UP000813444">
    <property type="component" value="Unassembled WGS sequence"/>
</dbReference>
<keyword evidence="1" id="KW-0539">Nucleus</keyword>
<gene>
    <name evidence="3" type="ORF">B0I35DRAFT_444910</name>
</gene>
<dbReference type="InterPro" id="IPR001138">
    <property type="entry name" value="Zn2Cys6_DnaBD"/>
</dbReference>
<comment type="caution">
    <text evidence="3">The sequence shown here is derived from an EMBL/GenBank/DDBJ whole genome shotgun (WGS) entry which is preliminary data.</text>
</comment>
<dbReference type="GO" id="GO:0008270">
    <property type="term" value="F:zinc ion binding"/>
    <property type="evidence" value="ECO:0007669"/>
    <property type="project" value="InterPro"/>
</dbReference>
<dbReference type="PANTHER" id="PTHR37534">
    <property type="entry name" value="TRANSCRIPTIONAL ACTIVATOR PROTEIN UGA3"/>
    <property type="match status" value="1"/>
</dbReference>
<dbReference type="OrthoDB" id="5419315at2759"/>
<dbReference type="Pfam" id="PF00172">
    <property type="entry name" value="Zn_clus"/>
    <property type="match status" value="1"/>
</dbReference>
<name>A0A8K0SF90_9HYPO</name>
<evidence type="ECO:0000313" key="3">
    <source>
        <dbReference type="EMBL" id="KAH7304784.1"/>
    </source>
</evidence>
<organism evidence="3 4">
    <name type="scientific">Stachybotrys elegans</name>
    <dbReference type="NCBI Taxonomy" id="80388"/>
    <lineage>
        <taxon>Eukaryota</taxon>
        <taxon>Fungi</taxon>
        <taxon>Dikarya</taxon>
        <taxon>Ascomycota</taxon>
        <taxon>Pezizomycotina</taxon>
        <taxon>Sordariomycetes</taxon>
        <taxon>Hypocreomycetidae</taxon>
        <taxon>Hypocreales</taxon>
        <taxon>Stachybotryaceae</taxon>
        <taxon>Stachybotrys</taxon>
    </lineage>
</organism>
<dbReference type="SUPFAM" id="SSF57701">
    <property type="entry name" value="Zn2/Cys6 DNA-binding domain"/>
    <property type="match status" value="1"/>
</dbReference>
<dbReference type="GO" id="GO:0000981">
    <property type="term" value="F:DNA-binding transcription factor activity, RNA polymerase II-specific"/>
    <property type="evidence" value="ECO:0007669"/>
    <property type="project" value="InterPro"/>
</dbReference>
<dbReference type="PROSITE" id="PS00463">
    <property type="entry name" value="ZN2_CY6_FUNGAL_1"/>
    <property type="match status" value="1"/>
</dbReference>
<dbReference type="CDD" id="cd00067">
    <property type="entry name" value="GAL4"/>
    <property type="match status" value="1"/>
</dbReference>
<reference evidence="3" key="1">
    <citation type="journal article" date="2021" name="Nat. Commun.">
        <title>Genetic determinants of endophytism in the Arabidopsis root mycobiome.</title>
        <authorList>
            <person name="Mesny F."/>
            <person name="Miyauchi S."/>
            <person name="Thiergart T."/>
            <person name="Pickel B."/>
            <person name="Atanasova L."/>
            <person name="Karlsson M."/>
            <person name="Huettel B."/>
            <person name="Barry K.W."/>
            <person name="Haridas S."/>
            <person name="Chen C."/>
            <person name="Bauer D."/>
            <person name="Andreopoulos W."/>
            <person name="Pangilinan J."/>
            <person name="LaButti K."/>
            <person name="Riley R."/>
            <person name="Lipzen A."/>
            <person name="Clum A."/>
            <person name="Drula E."/>
            <person name="Henrissat B."/>
            <person name="Kohler A."/>
            <person name="Grigoriev I.V."/>
            <person name="Martin F.M."/>
            <person name="Hacquard S."/>
        </authorList>
    </citation>
    <scope>NUCLEOTIDE SEQUENCE</scope>
    <source>
        <strain evidence="3">MPI-CAGE-CH-0235</strain>
    </source>
</reference>
<evidence type="ECO:0000313" key="4">
    <source>
        <dbReference type="Proteomes" id="UP000813444"/>
    </source>
</evidence>
<dbReference type="InterPro" id="IPR036864">
    <property type="entry name" value="Zn2-C6_fun-type_DNA-bd_sf"/>
</dbReference>
<feature type="domain" description="Zn(2)-C6 fungal-type" evidence="2">
    <location>
        <begin position="19"/>
        <end position="49"/>
    </location>
</feature>
<proteinExistence type="predicted"/>
<evidence type="ECO:0000259" key="2">
    <source>
        <dbReference type="PROSITE" id="PS50048"/>
    </source>
</evidence>
<keyword evidence="4" id="KW-1185">Reference proteome</keyword>
<protein>
    <recommendedName>
        <fullName evidence="2">Zn(2)-C6 fungal-type domain-containing protein</fullName>
    </recommendedName>
</protein>
<dbReference type="Gene3D" id="4.10.240.10">
    <property type="entry name" value="Zn(2)-C6 fungal-type DNA-binding domain"/>
    <property type="match status" value="1"/>
</dbReference>
<evidence type="ECO:0000256" key="1">
    <source>
        <dbReference type="ARBA" id="ARBA00023242"/>
    </source>
</evidence>
<dbReference type="PANTHER" id="PTHR37534:SF46">
    <property type="entry name" value="ZN(II)2CYS6 TRANSCRIPTION FACTOR (EUROFUNG)"/>
    <property type="match status" value="1"/>
</dbReference>
<dbReference type="SMART" id="SM00066">
    <property type="entry name" value="GAL4"/>
    <property type="match status" value="1"/>
</dbReference>
<sequence length="556" mass="62445">MDPDSAGRQRRFHKRSRDGCLLCRSRHARCDQQQPACTRCLAAGYLCQYPGPPLSAAEKRWCQLSVPGVSVWHISGSAVDPFDTLPCSMPYKSQELLRYFFSCDTTLDSPRSQSPVRISKMLKQTARKGPGRPDVLSAAIRDRISLQSALVVAATHYSWNTGNWTQFEKSALFHKSELLHLVNSQLAQGPLKLSTDTLKLIAILSLSESTIGNYTLAETHLRGLLMILHLRETHSPRVTYDEDEVVERLIIVAHNFYSAITHDTYSTIKNRLCKTLPDFADFSDAWGKECTSIDENLVGLRLLPFYFSRHIGPKHNDMNGWPVIDAMRMMTEALTRSYCSNPLHRARDGEQEGLRTLCVSQESTCVGCQALGAIFFAFTDGHASTVQPSGRPSSEIRPPLWSNWRSLAVSSTFYLHSVVHLRNYGRPIEPLLFIRMLRALRADIQDTATHMPEEGTDGNFWFWKVFVGTHVLLSTIQLAGTAAYAAVFDVSESILWFYSQIRLWSVAHSVTEWEAARVVLSEIAWPNYSPDSDYGALGKSIWATATGGGMVMRFRS</sequence>